<evidence type="ECO:0000256" key="2">
    <source>
        <dbReference type="SAM" id="Phobius"/>
    </source>
</evidence>
<evidence type="ECO:0000313" key="4">
    <source>
        <dbReference type="Proteomes" id="UP000030640"/>
    </source>
</evidence>
<keyword evidence="4" id="KW-1185">Reference proteome</keyword>
<feature type="compositionally biased region" description="Polar residues" evidence="1">
    <location>
        <begin position="1"/>
        <end position="10"/>
    </location>
</feature>
<dbReference type="GeneID" id="20040116"/>
<dbReference type="Proteomes" id="UP000030640">
    <property type="component" value="Unassembled WGS sequence"/>
</dbReference>
<dbReference type="EMBL" id="KI965489">
    <property type="protein sequence ID" value="EUD64802.1"/>
    <property type="molecule type" value="Genomic_DNA"/>
</dbReference>
<name>W6ZVJ9_9APIC</name>
<sequence length="201" mass="22297">MEDSFNTFDVTSGEKNKHVDDLIPVPEDDESSVQSSVPSLIKGADNYVRGLFNGFMNPSSDDDSTVVDEKKENDEKEEDEEEKEKPFLVSMRDAFRNIFSDKRALAILGLMFLIGVLLHMYKNGHLTKLAEKIPFKYYLTGEHDHHHEQGHSGCTCKHKHQHQPVVNGTGPVGECPCQRAKRLAEEAAKAAAAAAEAEATA</sequence>
<dbReference type="OrthoDB" id="387601at2759"/>
<feature type="region of interest" description="Disordered" evidence="1">
    <location>
        <begin position="53"/>
        <end position="85"/>
    </location>
</feature>
<protein>
    <submittedName>
        <fullName evidence="3">Uncharacterized protein</fullName>
    </submittedName>
</protein>
<dbReference type="VEuPathDB" id="PlasmoDB:C922_04842"/>
<keyword evidence="2" id="KW-1133">Transmembrane helix</keyword>
<accession>W6ZVJ9</accession>
<keyword evidence="2" id="KW-0472">Membrane</keyword>
<dbReference type="AlphaFoldDB" id="W6ZVJ9"/>
<reference evidence="3 4" key="1">
    <citation type="submission" date="2013-02" db="EMBL/GenBank/DDBJ databases">
        <title>The Genome Sequence of Plasmodium inui San Antonio 1.</title>
        <authorList>
            <consortium name="The Broad Institute Genome Sequencing Platform"/>
            <consortium name="The Broad Institute Genome Sequencing Center for Infectious Disease"/>
            <person name="Neafsey D."/>
            <person name="Cheeseman I."/>
            <person name="Volkman S."/>
            <person name="Adams J."/>
            <person name="Walker B."/>
            <person name="Young S.K."/>
            <person name="Zeng Q."/>
            <person name="Gargeya S."/>
            <person name="Fitzgerald M."/>
            <person name="Haas B."/>
            <person name="Abouelleil A."/>
            <person name="Alvarado L."/>
            <person name="Arachchi H.M."/>
            <person name="Berlin A.M."/>
            <person name="Chapman S.B."/>
            <person name="Dewar J."/>
            <person name="Goldberg J."/>
            <person name="Griggs A."/>
            <person name="Gujja S."/>
            <person name="Hansen M."/>
            <person name="Howarth C."/>
            <person name="Imamovic A."/>
            <person name="Larimer J."/>
            <person name="McCowan C."/>
            <person name="Murphy C."/>
            <person name="Neiman D."/>
            <person name="Pearson M."/>
            <person name="Priest M."/>
            <person name="Roberts A."/>
            <person name="Saif S."/>
            <person name="Shea T."/>
            <person name="Sisk P."/>
            <person name="Sykes S."/>
            <person name="Wortman J."/>
            <person name="Nusbaum C."/>
            <person name="Birren B."/>
        </authorList>
    </citation>
    <scope>NUCLEOTIDE SEQUENCE [LARGE SCALE GENOMIC DNA]</scope>
    <source>
        <strain evidence="3 4">San Antonio 1</strain>
    </source>
</reference>
<feature type="compositionally biased region" description="Basic and acidic residues" evidence="1">
    <location>
        <begin position="12"/>
        <end position="21"/>
    </location>
</feature>
<feature type="region of interest" description="Disordered" evidence="1">
    <location>
        <begin position="1"/>
        <end position="36"/>
    </location>
</feature>
<keyword evidence="2" id="KW-0812">Transmembrane</keyword>
<proteinExistence type="predicted"/>
<feature type="transmembrane region" description="Helical" evidence="2">
    <location>
        <begin position="104"/>
        <end position="121"/>
    </location>
</feature>
<dbReference type="RefSeq" id="XP_008818638.1">
    <property type="nucleotide sequence ID" value="XM_008820416.1"/>
</dbReference>
<evidence type="ECO:0000313" key="3">
    <source>
        <dbReference type="EMBL" id="EUD64802.1"/>
    </source>
</evidence>
<gene>
    <name evidence="3" type="ORF">C922_04842</name>
</gene>
<evidence type="ECO:0000256" key="1">
    <source>
        <dbReference type="SAM" id="MobiDB-lite"/>
    </source>
</evidence>
<organism evidence="3 4">
    <name type="scientific">Plasmodium inui San Antonio 1</name>
    <dbReference type="NCBI Taxonomy" id="1237626"/>
    <lineage>
        <taxon>Eukaryota</taxon>
        <taxon>Sar</taxon>
        <taxon>Alveolata</taxon>
        <taxon>Apicomplexa</taxon>
        <taxon>Aconoidasida</taxon>
        <taxon>Haemosporida</taxon>
        <taxon>Plasmodiidae</taxon>
        <taxon>Plasmodium</taxon>
        <taxon>Plasmodium (Plasmodium)</taxon>
    </lineage>
</organism>